<proteinExistence type="predicted"/>
<dbReference type="EMBL" id="HADZ01011608">
    <property type="protein sequence ID" value="SBP75549.1"/>
    <property type="molecule type" value="Transcribed_RNA"/>
</dbReference>
<name>A0A1A8C7J7_NOTKA</name>
<evidence type="ECO:0000256" key="1">
    <source>
        <dbReference type="SAM" id="MobiDB-lite"/>
    </source>
</evidence>
<dbReference type="AlphaFoldDB" id="A0A1A8C7J7"/>
<reference evidence="2" key="2">
    <citation type="submission" date="2016-06" db="EMBL/GenBank/DDBJ databases">
        <title>The genome of a short-lived fish provides insights into sex chromosome evolution and the genetic control of aging.</title>
        <authorList>
            <person name="Reichwald K."/>
            <person name="Felder M."/>
            <person name="Petzold A."/>
            <person name="Koch P."/>
            <person name="Groth M."/>
            <person name="Platzer M."/>
        </authorList>
    </citation>
    <scope>NUCLEOTIDE SEQUENCE</scope>
    <source>
        <tissue evidence="2">Brain</tissue>
    </source>
</reference>
<feature type="compositionally biased region" description="Basic and acidic residues" evidence="1">
    <location>
        <begin position="104"/>
        <end position="121"/>
    </location>
</feature>
<gene>
    <name evidence="2" type="primary">CR854948.1</name>
</gene>
<accession>A0A1A8C7J7</accession>
<reference evidence="2" key="1">
    <citation type="submission" date="2016-05" db="EMBL/GenBank/DDBJ databases">
        <authorList>
            <person name="Lavstsen T."/>
            <person name="Jespersen J.S."/>
        </authorList>
    </citation>
    <scope>NUCLEOTIDE SEQUENCE</scope>
    <source>
        <tissue evidence="2">Brain</tissue>
    </source>
</reference>
<organism evidence="2">
    <name type="scientific">Nothobranchius kadleci</name>
    <name type="common">African annual killifish</name>
    <dbReference type="NCBI Taxonomy" id="1051664"/>
    <lineage>
        <taxon>Eukaryota</taxon>
        <taxon>Metazoa</taxon>
        <taxon>Chordata</taxon>
        <taxon>Craniata</taxon>
        <taxon>Vertebrata</taxon>
        <taxon>Euteleostomi</taxon>
        <taxon>Actinopterygii</taxon>
        <taxon>Neopterygii</taxon>
        <taxon>Teleostei</taxon>
        <taxon>Neoteleostei</taxon>
        <taxon>Acanthomorphata</taxon>
        <taxon>Ovalentaria</taxon>
        <taxon>Atherinomorphae</taxon>
        <taxon>Cyprinodontiformes</taxon>
        <taxon>Nothobranchiidae</taxon>
        <taxon>Nothobranchius</taxon>
    </lineage>
</organism>
<feature type="region of interest" description="Disordered" evidence="1">
    <location>
        <begin position="97"/>
        <end position="121"/>
    </location>
</feature>
<protein>
    <submittedName>
        <fullName evidence="2">Uncharacterized protein</fullName>
    </submittedName>
</protein>
<evidence type="ECO:0000313" key="2">
    <source>
        <dbReference type="EMBL" id="SBP75549.1"/>
    </source>
</evidence>
<sequence>MTKPKLFNCPSCGGSNRTCGHCLTALQTPRIRQQQSRIQACGWASKVKQNRDAGRILGSAELSVLKLQERGVCPVPFGKAGQEWSVESRFAPTFPRFGLGGPGHSEENEEALRASSEKIRV</sequence>